<dbReference type="AlphaFoldDB" id="D8U5H8"/>
<feature type="compositionally biased region" description="Basic and acidic residues" evidence="1">
    <location>
        <begin position="62"/>
        <end position="74"/>
    </location>
</feature>
<dbReference type="EMBL" id="GL378360">
    <property type="protein sequence ID" value="EFJ44923.1"/>
    <property type="molecule type" value="Genomic_DNA"/>
</dbReference>
<evidence type="ECO:0000313" key="4">
    <source>
        <dbReference type="Proteomes" id="UP000001058"/>
    </source>
</evidence>
<gene>
    <name evidence="3" type="ORF">VOLCADRAFT_33021</name>
</gene>
<feature type="non-terminal residue" evidence="3">
    <location>
        <position position="1"/>
    </location>
</feature>
<protein>
    <recommendedName>
        <fullName evidence="2">Kinesin-like protein KIF6/9 C-terminal domain-containing protein</fullName>
    </recommendedName>
</protein>
<feature type="domain" description="Kinesin-like protein KIF6/9 C-terminal" evidence="2">
    <location>
        <begin position="1"/>
        <end position="112"/>
    </location>
</feature>
<dbReference type="OrthoDB" id="3176171at2759"/>
<organism evidence="4">
    <name type="scientific">Volvox carteri f. nagariensis</name>
    <dbReference type="NCBI Taxonomy" id="3068"/>
    <lineage>
        <taxon>Eukaryota</taxon>
        <taxon>Viridiplantae</taxon>
        <taxon>Chlorophyta</taxon>
        <taxon>core chlorophytes</taxon>
        <taxon>Chlorophyceae</taxon>
        <taxon>CS clade</taxon>
        <taxon>Chlamydomonadales</taxon>
        <taxon>Volvocaceae</taxon>
        <taxon>Volvox</taxon>
    </lineage>
</organism>
<evidence type="ECO:0000256" key="1">
    <source>
        <dbReference type="SAM" id="MobiDB-lite"/>
    </source>
</evidence>
<dbReference type="RefSeq" id="XP_002953894.1">
    <property type="nucleotide sequence ID" value="XM_002953848.1"/>
</dbReference>
<feature type="non-terminal residue" evidence="3">
    <location>
        <position position="112"/>
    </location>
</feature>
<dbReference type="STRING" id="3068.D8U5H8"/>
<feature type="region of interest" description="Disordered" evidence="1">
    <location>
        <begin position="52"/>
        <end position="74"/>
    </location>
</feature>
<dbReference type="KEGG" id="vcn:VOLCADRAFT_33021"/>
<sequence length="112" mass="13045">IEENKALLKSKYESAKALGAAVNESKNRINELRAGIERHRMQRAAAAVAAGQAVESLDEDDKERHSKELMEQEKARYKDAFGQLRELKKEIEHLHMLLEQSRTRLQRDFEQW</sequence>
<dbReference type="Pfam" id="PF23735">
    <property type="entry name" value="KIF9"/>
    <property type="match status" value="1"/>
</dbReference>
<proteinExistence type="predicted"/>
<accession>D8U5H8</accession>
<name>D8U5H8_VOLCA</name>
<evidence type="ECO:0000259" key="2">
    <source>
        <dbReference type="Pfam" id="PF23735"/>
    </source>
</evidence>
<reference evidence="3 4" key="1">
    <citation type="journal article" date="2010" name="Science">
        <title>Genomic analysis of organismal complexity in the multicellular green alga Volvox carteri.</title>
        <authorList>
            <person name="Prochnik S.E."/>
            <person name="Umen J."/>
            <person name="Nedelcu A.M."/>
            <person name="Hallmann A."/>
            <person name="Miller S.M."/>
            <person name="Nishii I."/>
            <person name="Ferris P."/>
            <person name="Kuo A."/>
            <person name="Mitros T."/>
            <person name="Fritz-Laylin L.K."/>
            <person name="Hellsten U."/>
            <person name="Chapman J."/>
            <person name="Simakov O."/>
            <person name="Rensing S.A."/>
            <person name="Terry A."/>
            <person name="Pangilinan J."/>
            <person name="Kapitonov V."/>
            <person name="Jurka J."/>
            <person name="Salamov A."/>
            <person name="Shapiro H."/>
            <person name="Schmutz J."/>
            <person name="Grimwood J."/>
            <person name="Lindquist E."/>
            <person name="Lucas S."/>
            <person name="Grigoriev I.V."/>
            <person name="Schmitt R."/>
            <person name="Kirk D."/>
            <person name="Rokhsar D.S."/>
        </authorList>
    </citation>
    <scope>NUCLEOTIDE SEQUENCE [LARGE SCALE GENOMIC DNA]</scope>
    <source>
        <strain evidence="4">f. Nagariensis / Eve</strain>
    </source>
</reference>
<evidence type="ECO:0000313" key="3">
    <source>
        <dbReference type="EMBL" id="EFJ44923.1"/>
    </source>
</evidence>
<keyword evidence="4" id="KW-1185">Reference proteome</keyword>
<dbReference type="InterPro" id="IPR056524">
    <property type="entry name" value="KIF6/9_C"/>
</dbReference>
<dbReference type="InParanoid" id="D8U5H8"/>
<dbReference type="GeneID" id="9616986"/>
<dbReference type="Proteomes" id="UP000001058">
    <property type="component" value="Unassembled WGS sequence"/>
</dbReference>